<dbReference type="InterPro" id="IPR044810">
    <property type="entry name" value="WRKY_plant"/>
</dbReference>
<dbReference type="PANTHER" id="PTHR31221">
    <property type="entry name" value="WRKY TRANSCRIPTION FACTOR PROTEIN 1-RELATED"/>
    <property type="match status" value="1"/>
</dbReference>
<accession>A0A7G3LS59</accession>
<dbReference type="Gene3D" id="2.20.25.80">
    <property type="entry name" value="WRKY domain"/>
    <property type="match status" value="1"/>
</dbReference>
<feature type="domain" description="WRKY" evidence="8">
    <location>
        <begin position="158"/>
        <end position="223"/>
    </location>
</feature>
<dbReference type="InterPro" id="IPR017396">
    <property type="entry name" value="TF_WRKY_IIc"/>
</dbReference>
<dbReference type="FunFam" id="2.20.25.80:FF:000003">
    <property type="entry name" value="WRKY transcription factor 57"/>
    <property type="match status" value="1"/>
</dbReference>
<evidence type="ECO:0000256" key="4">
    <source>
        <dbReference type="ARBA" id="ARBA00023125"/>
    </source>
</evidence>
<dbReference type="GO" id="GO:0005634">
    <property type="term" value="C:nucleus"/>
    <property type="evidence" value="ECO:0007669"/>
    <property type="project" value="UniProtKB-SubCell"/>
</dbReference>
<evidence type="ECO:0000256" key="5">
    <source>
        <dbReference type="ARBA" id="ARBA00023163"/>
    </source>
</evidence>
<dbReference type="InterPro" id="IPR003657">
    <property type="entry name" value="WRKY_dom"/>
</dbReference>
<dbReference type="PROSITE" id="PS50811">
    <property type="entry name" value="WRKY"/>
    <property type="match status" value="1"/>
</dbReference>
<feature type="compositionally biased region" description="Acidic residues" evidence="7">
    <location>
        <begin position="118"/>
        <end position="128"/>
    </location>
</feature>
<keyword evidence="6" id="KW-0539">Nucleus</keyword>
<evidence type="ECO:0000256" key="7">
    <source>
        <dbReference type="SAM" id="MobiDB-lite"/>
    </source>
</evidence>
<evidence type="ECO:0000256" key="1">
    <source>
        <dbReference type="ARBA" id="ARBA00004123"/>
    </source>
</evidence>
<evidence type="ECO:0000256" key="3">
    <source>
        <dbReference type="ARBA" id="ARBA00023015"/>
    </source>
</evidence>
<keyword evidence="5" id="KW-0804">Transcription</keyword>
<evidence type="ECO:0000256" key="6">
    <source>
        <dbReference type="ARBA" id="ARBA00023242"/>
    </source>
</evidence>
<dbReference type="InterPro" id="IPR036576">
    <property type="entry name" value="WRKY_dom_sf"/>
</dbReference>
<organism evidence="9">
    <name type="scientific">Glycyrrhiza glabra</name>
    <name type="common">Licorice</name>
    <dbReference type="NCBI Taxonomy" id="49827"/>
    <lineage>
        <taxon>Eukaryota</taxon>
        <taxon>Viridiplantae</taxon>
        <taxon>Streptophyta</taxon>
        <taxon>Embryophyta</taxon>
        <taxon>Tracheophyta</taxon>
        <taxon>Spermatophyta</taxon>
        <taxon>Magnoliopsida</taxon>
        <taxon>eudicotyledons</taxon>
        <taxon>Gunneridae</taxon>
        <taxon>Pentapetalae</taxon>
        <taxon>rosids</taxon>
        <taxon>fabids</taxon>
        <taxon>Fabales</taxon>
        <taxon>Fabaceae</taxon>
        <taxon>Papilionoideae</taxon>
        <taxon>50 kb inversion clade</taxon>
        <taxon>NPAAA clade</taxon>
        <taxon>Hologalegina</taxon>
        <taxon>IRL clade</taxon>
        <taxon>Galegeae</taxon>
        <taxon>Glycyrrhiza</taxon>
    </lineage>
</organism>
<feature type="compositionally biased region" description="Basic residues" evidence="7">
    <location>
        <begin position="133"/>
        <end position="145"/>
    </location>
</feature>
<keyword evidence="4" id="KW-0238">DNA-binding</keyword>
<proteinExistence type="evidence at transcript level"/>
<protein>
    <submittedName>
        <fullName evidence="9">WRKY76</fullName>
    </submittedName>
</protein>
<comment type="similarity">
    <text evidence="2">Belongs to the WRKY group II-c family.</text>
</comment>
<dbReference type="Pfam" id="PF03106">
    <property type="entry name" value="WRKY"/>
    <property type="match status" value="1"/>
</dbReference>
<dbReference type="SMART" id="SM00774">
    <property type="entry name" value="WRKY"/>
    <property type="match status" value="1"/>
</dbReference>
<dbReference type="GO" id="GO:0043565">
    <property type="term" value="F:sequence-specific DNA binding"/>
    <property type="evidence" value="ECO:0007669"/>
    <property type="project" value="InterPro"/>
</dbReference>
<feature type="region of interest" description="Disordered" evidence="7">
    <location>
        <begin position="69"/>
        <end position="149"/>
    </location>
</feature>
<reference evidence="9" key="1">
    <citation type="submission" date="2019-02" db="EMBL/GenBank/DDBJ databases">
        <authorList>
            <person name="Goyal P."/>
            <person name="Manzoor M.M."/>
            <person name="Vishwakarma R.A."/>
            <person name="Gupta S."/>
        </authorList>
    </citation>
    <scope>NUCLEOTIDE SEQUENCE</scope>
</reference>
<feature type="compositionally biased region" description="Polar residues" evidence="7">
    <location>
        <begin position="75"/>
        <end position="95"/>
    </location>
</feature>
<dbReference type="EMBL" id="MK511314">
    <property type="protein sequence ID" value="QFI57471.1"/>
    <property type="molecule type" value="mRNA"/>
</dbReference>
<keyword evidence="3" id="KW-0805">Transcription regulation</keyword>
<sequence>MEKKEMGVSVSVKTEDVVGGGSSSFPGYSFSSVFDFSEVEKSSLGFMELLGVQDYSPLLDLPQLSTMSVPHHHSTTTGKECSSEVLNQQQPATPNSSSISSASSEAVNDEQNKTSVDQPEEGDEDDEEEKQKTNKQLKAKKTNQKRQREPRFAFMTKSEVDHLEDGYRWRKYGQKAVKNSPFPRSYYRCTSASCNVKKRVERSYTDPSIVVTTYEGQHTHPSPVMHRSGLAGAPIPPGAVSAAGFATNNFGNSVFPGNYLSQYHQHHHHHHQQQLLVNTLSSLGFPNYNDSSSKNAAFTHERQQQLCNNPGATAFLKDHGLLQDVVPSHMLKEE</sequence>
<evidence type="ECO:0000259" key="8">
    <source>
        <dbReference type="PROSITE" id="PS50811"/>
    </source>
</evidence>
<dbReference type="AlphaFoldDB" id="A0A7G3LS59"/>
<dbReference type="PANTHER" id="PTHR31221:SF289">
    <property type="entry name" value="WRKY TRANSCRIPTION FACTOR 68"/>
    <property type="match status" value="1"/>
</dbReference>
<comment type="subcellular location">
    <subcellularLocation>
        <location evidence="1">Nucleus</location>
    </subcellularLocation>
</comment>
<dbReference type="PIRSF" id="PIRSF038130">
    <property type="entry name" value="TF_WRKY_IIc"/>
    <property type="match status" value="1"/>
</dbReference>
<dbReference type="GO" id="GO:0003700">
    <property type="term" value="F:DNA-binding transcription factor activity"/>
    <property type="evidence" value="ECO:0007669"/>
    <property type="project" value="InterPro"/>
</dbReference>
<name>A0A7G3LS59_GLYGL</name>
<dbReference type="SUPFAM" id="SSF118290">
    <property type="entry name" value="WRKY DNA-binding domain"/>
    <property type="match status" value="1"/>
</dbReference>
<evidence type="ECO:0000313" key="9">
    <source>
        <dbReference type="EMBL" id="QFI57471.1"/>
    </source>
</evidence>
<evidence type="ECO:0000256" key="2">
    <source>
        <dbReference type="ARBA" id="ARBA00008964"/>
    </source>
</evidence>